<sequence length="332" mass="36017">MGLLPVRRRRREEFERAADGSMTLMEHLRELRDRLFKAVLGVVAGMILGWFLSDFVLNLLTDPFCAAVREIAIDKNGGTPPADWTCDGHLIQLKAGAGLQVRLQVSMWIGLIVAGPIWLYQLWAFIAPGLHRHERRWAYAFAGAAAPLFALGALLAYVVVAQGLALLLSFAPDDTASTLELTGYIDFITGLMLLFGVAFEFPLAILLLNVAGVVSAKKLLSWWRVIVFLFFLFAAVATPTADPFGMTFLALALSALYFGACGLAALNDKRRARKSGESFGNLSDDEISPLSFEPADGAESLAAEPVAVAAPLPPVEPVAAPTPLERRYDDIT</sequence>
<evidence type="ECO:0000256" key="2">
    <source>
        <dbReference type="ARBA" id="ARBA00022692"/>
    </source>
</evidence>
<dbReference type="InterPro" id="IPR019820">
    <property type="entry name" value="Sec-indep_translocase_CS"/>
</dbReference>
<dbReference type="GO" id="GO:0043953">
    <property type="term" value="P:protein transport by the Tat complex"/>
    <property type="evidence" value="ECO:0007669"/>
    <property type="project" value="UniProtKB-UniRule"/>
</dbReference>
<name>A0A8J4DQK3_9ACTN</name>
<evidence type="ECO:0000313" key="8">
    <source>
        <dbReference type="EMBL" id="GIJ46704.1"/>
    </source>
</evidence>
<accession>A0A8J4DQK3</accession>
<feature type="transmembrane region" description="Helical" evidence="7">
    <location>
        <begin position="105"/>
        <end position="126"/>
    </location>
</feature>
<keyword evidence="3 7" id="KW-0653">Protein transport</keyword>
<dbReference type="PRINTS" id="PR01840">
    <property type="entry name" value="TATCFAMILY"/>
</dbReference>
<comment type="similarity">
    <text evidence="7">Belongs to the TatC family.</text>
</comment>
<dbReference type="PANTHER" id="PTHR30371:SF0">
    <property type="entry name" value="SEC-INDEPENDENT PROTEIN TRANSLOCASE PROTEIN TATC, CHLOROPLASTIC-RELATED"/>
    <property type="match status" value="1"/>
</dbReference>
<comment type="subcellular location">
    <subcellularLocation>
        <location evidence="7">Cell membrane</location>
        <topology evidence="7">Multi-pass membrane protein</topology>
    </subcellularLocation>
    <subcellularLocation>
        <location evidence="1">Membrane</location>
        <topology evidence="1">Multi-pass membrane protein</topology>
    </subcellularLocation>
</comment>
<evidence type="ECO:0000256" key="5">
    <source>
        <dbReference type="ARBA" id="ARBA00023010"/>
    </source>
</evidence>
<dbReference type="Pfam" id="PF00902">
    <property type="entry name" value="TatC"/>
    <property type="match status" value="1"/>
</dbReference>
<keyword evidence="9" id="KW-1185">Reference proteome</keyword>
<dbReference type="EMBL" id="BOPF01000012">
    <property type="protein sequence ID" value="GIJ46704.1"/>
    <property type="molecule type" value="Genomic_DNA"/>
</dbReference>
<reference evidence="8" key="1">
    <citation type="submission" date="2021-01" db="EMBL/GenBank/DDBJ databases">
        <title>Whole genome shotgun sequence of Virgisporangium aliadipatigenens NBRC 105644.</title>
        <authorList>
            <person name="Komaki H."/>
            <person name="Tamura T."/>
        </authorList>
    </citation>
    <scope>NUCLEOTIDE SEQUENCE</scope>
    <source>
        <strain evidence="8">NBRC 105644</strain>
    </source>
</reference>
<evidence type="ECO:0000256" key="3">
    <source>
        <dbReference type="ARBA" id="ARBA00022927"/>
    </source>
</evidence>
<dbReference type="GO" id="GO:0009977">
    <property type="term" value="F:proton motive force dependent protein transmembrane transporter activity"/>
    <property type="evidence" value="ECO:0007669"/>
    <property type="project" value="TreeGrafter"/>
</dbReference>
<evidence type="ECO:0000313" key="9">
    <source>
        <dbReference type="Proteomes" id="UP000619260"/>
    </source>
</evidence>
<dbReference type="PANTHER" id="PTHR30371">
    <property type="entry name" value="SEC-INDEPENDENT PROTEIN TRANSLOCASE PROTEIN TATC"/>
    <property type="match status" value="1"/>
</dbReference>
<dbReference type="NCBIfam" id="TIGR00945">
    <property type="entry name" value="tatC"/>
    <property type="match status" value="1"/>
</dbReference>
<gene>
    <name evidence="7 8" type="primary">tatC</name>
    <name evidence="8" type="ORF">Val02_35900</name>
</gene>
<feature type="transmembrane region" description="Helical" evidence="7">
    <location>
        <begin position="35"/>
        <end position="53"/>
    </location>
</feature>
<dbReference type="GO" id="GO:0033281">
    <property type="term" value="C:TAT protein transport complex"/>
    <property type="evidence" value="ECO:0007669"/>
    <property type="project" value="UniProtKB-UniRule"/>
</dbReference>
<dbReference type="HAMAP" id="MF_00902">
    <property type="entry name" value="TatC"/>
    <property type="match status" value="1"/>
</dbReference>
<protein>
    <recommendedName>
        <fullName evidence="7">Sec-independent protein translocase protein TatC</fullName>
    </recommendedName>
</protein>
<keyword evidence="4 7" id="KW-1133">Transmembrane helix</keyword>
<organism evidence="8 9">
    <name type="scientific">Virgisporangium aliadipatigenens</name>
    <dbReference type="NCBI Taxonomy" id="741659"/>
    <lineage>
        <taxon>Bacteria</taxon>
        <taxon>Bacillati</taxon>
        <taxon>Actinomycetota</taxon>
        <taxon>Actinomycetes</taxon>
        <taxon>Micromonosporales</taxon>
        <taxon>Micromonosporaceae</taxon>
        <taxon>Virgisporangium</taxon>
    </lineage>
</organism>
<evidence type="ECO:0000256" key="4">
    <source>
        <dbReference type="ARBA" id="ARBA00022989"/>
    </source>
</evidence>
<evidence type="ECO:0000256" key="6">
    <source>
        <dbReference type="ARBA" id="ARBA00023136"/>
    </source>
</evidence>
<keyword evidence="7" id="KW-0813">Transport</keyword>
<feature type="transmembrane region" description="Helical" evidence="7">
    <location>
        <begin position="220"/>
        <end position="238"/>
    </location>
</feature>
<comment type="subunit">
    <text evidence="7">The Tat system comprises two distinct complexes: a TatABC complex, containing multiple copies of TatA, TatB and TatC subunits, and a separate TatA complex, containing only TatA subunits. Substrates initially bind to the TatABC complex, which probably triggers association of the separate TatA complex to form the active translocon.</text>
</comment>
<dbReference type="GO" id="GO:0065002">
    <property type="term" value="P:intracellular protein transmembrane transport"/>
    <property type="evidence" value="ECO:0007669"/>
    <property type="project" value="TreeGrafter"/>
</dbReference>
<evidence type="ECO:0000256" key="1">
    <source>
        <dbReference type="ARBA" id="ARBA00004141"/>
    </source>
</evidence>
<feature type="transmembrane region" description="Helical" evidence="7">
    <location>
        <begin position="138"/>
        <end position="167"/>
    </location>
</feature>
<keyword evidence="6 7" id="KW-0472">Membrane</keyword>
<keyword evidence="7" id="KW-1003">Cell membrane</keyword>
<feature type="transmembrane region" description="Helical" evidence="7">
    <location>
        <begin position="244"/>
        <end position="266"/>
    </location>
</feature>
<keyword evidence="2 7" id="KW-0812">Transmembrane</keyword>
<dbReference type="PROSITE" id="PS01218">
    <property type="entry name" value="TATC"/>
    <property type="match status" value="1"/>
</dbReference>
<dbReference type="InterPro" id="IPR002033">
    <property type="entry name" value="TatC"/>
</dbReference>
<keyword evidence="5 7" id="KW-0811">Translocation</keyword>
<dbReference type="AlphaFoldDB" id="A0A8J4DQK3"/>
<comment type="caution">
    <text evidence="8">The sequence shown here is derived from an EMBL/GenBank/DDBJ whole genome shotgun (WGS) entry which is preliminary data.</text>
</comment>
<comment type="function">
    <text evidence="7">Part of the twin-arginine translocation (Tat) system that transports large folded proteins containing a characteristic twin-arginine motif in their signal peptide across membranes. Together with TatB, TatC is part of a receptor directly interacting with Tat signal peptides.</text>
</comment>
<dbReference type="Proteomes" id="UP000619260">
    <property type="component" value="Unassembled WGS sequence"/>
</dbReference>
<feature type="transmembrane region" description="Helical" evidence="7">
    <location>
        <begin position="187"/>
        <end position="208"/>
    </location>
</feature>
<proteinExistence type="inferred from homology"/>
<evidence type="ECO:0000256" key="7">
    <source>
        <dbReference type="HAMAP-Rule" id="MF_00902"/>
    </source>
</evidence>